<dbReference type="InParanoid" id="A0A2I3SEG5"/>
<keyword evidence="3" id="KW-1185">Reference proteome</keyword>
<dbReference type="GO" id="GO:0031223">
    <property type="term" value="P:auditory behavior"/>
    <property type="evidence" value="ECO:0007669"/>
    <property type="project" value="Ensembl"/>
</dbReference>
<dbReference type="GO" id="GO:0098583">
    <property type="term" value="P:learned vocalization behavior"/>
    <property type="evidence" value="ECO:0007669"/>
    <property type="project" value="Ensembl"/>
</dbReference>
<dbReference type="VGNC" id="VGNC:57555">
    <property type="gene designation" value="DCANP1"/>
</dbReference>
<feature type="compositionally biased region" description="Basic residues" evidence="1">
    <location>
        <begin position="227"/>
        <end position="237"/>
    </location>
</feature>
<dbReference type="GO" id="GO:0021650">
    <property type="term" value="P:vestibulocochlear nerve formation"/>
    <property type="evidence" value="ECO:0007669"/>
    <property type="project" value="Ensembl"/>
</dbReference>
<organism evidence="2 3">
    <name type="scientific">Pan troglodytes</name>
    <name type="common">Chimpanzee</name>
    <dbReference type="NCBI Taxonomy" id="9598"/>
    <lineage>
        <taxon>Eukaryota</taxon>
        <taxon>Metazoa</taxon>
        <taxon>Chordata</taxon>
        <taxon>Craniata</taxon>
        <taxon>Vertebrata</taxon>
        <taxon>Euteleostomi</taxon>
        <taxon>Mammalia</taxon>
        <taxon>Eutheria</taxon>
        <taxon>Euarchontoglires</taxon>
        <taxon>Primates</taxon>
        <taxon>Haplorrhini</taxon>
        <taxon>Catarrhini</taxon>
        <taxon>Hominidae</taxon>
        <taxon>Pan</taxon>
    </lineage>
</organism>
<name>A0A2I3SEG5_PANTR</name>
<accession>A0A2I3SEG5</accession>
<reference evidence="2" key="3">
    <citation type="submission" date="2025-09" db="UniProtKB">
        <authorList>
            <consortium name="Ensembl"/>
        </authorList>
    </citation>
    <scope>IDENTIFICATION</scope>
</reference>
<dbReference type="GO" id="GO:1905748">
    <property type="term" value="P:hard palate morphogenesis"/>
    <property type="evidence" value="ECO:0007669"/>
    <property type="project" value="Ensembl"/>
</dbReference>
<dbReference type="OMA" id="WAWSSHL"/>
<dbReference type="Ensembl" id="ENSPTRT00000074047.2">
    <property type="protein sequence ID" value="ENSPTRP00000075416.1"/>
    <property type="gene ID" value="ENSPTRG00000039046.2"/>
</dbReference>
<reference evidence="2 3" key="1">
    <citation type="journal article" date="2005" name="Nature">
        <title>Initial sequence of the chimpanzee genome and comparison with the human genome.</title>
        <authorList>
            <consortium name="Chimpanzee sequencing and analysis consortium"/>
        </authorList>
    </citation>
    <scope>NUCLEOTIDE SEQUENCE [LARGE SCALE GENOMIC DNA]</scope>
</reference>
<feature type="compositionally biased region" description="Polar residues" evidence="1">
    <location>
        <begin position="97"/>
        <end position="110"/>
    </location>
</feature>
<dbReference type="GO" id="GO:0007356">
    <property type="term" value="P:thorax and anterior abdomen determination"/>
    <property type="evidence" value="ECO:0007669"/>
    <property type="project" value="Ensembl"/>
</dbReference>
<dbReference type="EMBL" id="AACZ04009857">
    <property type="status" value="NOT_ANNOTATED_CDS"/>
    <property type="molecule type" value="Genomic_DNA"/>
</dbReference>
<evidence type="ECO:0000256" key="1">
    <source>
        <dbReference type="SAM" id="MobiDB-lite"/>
    </source>
</evidence>
<dbReference type="GO" id="GO:1905747">
    <property type="term" value="P:negative regulation of saliva secretion"/>
    <property type="evidence" value="ECO:0007669"/>
    <property type="project" value="Ensembl"/>
</dbReference>
<dbReference type="Proteomes" id="UP000002277">
    <property type="component" value="Chromosome 5"/>
</dbReference>
<dbReference type="GeneTree" id="ENSGT00550000075626"/>
<dbReference type="GO" id="GO:0050885">
    <property type="term" value="P:neuromuscular process controlling balance"/>
    <property type="evidence" value="ECO:0007669"/>
    <property type="project" value="Ensembl"/>
</dbReference>
<feature type="compositionally biased region" description="Low complexity" evidence="1">
    <location>
        <begin position="212"/>
        <end position="226"/>
    </location>
</feature>
<dbReference type="GO" id="GO:0016604">
    <property type="term" value="C:nuclear body"/>
    <property type="evidence" value="ECO:0007669"/>
    <property type="project" value="Ensembl"/>
</dbReference>
<protein>
    <submittedName>
        <fullName evidence="2">Dendritic cell associated nuclear protein 1</fullName>
    </submittedName>
</protein>
<dbReference type="GO" id="GO:0090103">
    <property type="term" value="P:cochlea morphogenesis"/>
    <property type="evidence" value="ECO:0007669"/>
    <property type="project" value="Ensembl"/>
</dbReference>
<dbReference type="GO" id="GO:0071626">
    <property type="term" value="P:mastication"/>
    <property type="evidence" value="ECO:0007669"/>
    <property type="project" value="Ensembl"/>
</dbReference>
<feature type="compositionally biased region" description="Basic and acidic residues" evidence="1">
    <location>
        <begin position="111"/>
        <end position="121"/>
    </location>
</feature>
<feature type="region of interest" description="Disordered" evidence="1">
    <location>
        <begin position="97"/>
        <end position="121"/>
    </location>
</feature>
<feature type="region of interest" description="Disordered" evidence="1">
    <location>
        <begin position="1"/>
        <end position="50"/>
    </location>
</feature>
<sequence length="237" mass="25608">MHYGAATHIQNSRSHGLETVPGHQRLERGAGGETPESPGCHSPAPPENIGNELLALSAPLQGLSEGLSPPGRNKPLPAGVLREGAVQFLHRGLCNSDLSSEASARPSGTQDELKTGQTRREGARKHLVCSFRLYPFTVHTVSPGNSHLALKLAVKLCPSETSFFLTRRKSLKSSDPWHPPSLSPNSWNRQAGFRAWSSHLISLSLTCSDSQSRRVSSSQQPPLHSLSSHHRAAHVPE</sequence>
<dbReference type="GO" id="GO:0097094">
    <property type="term" value="P:craniofacial suture morphogenesis"/>
    <property type="evidence" value="ECO:0007669"/>
    <property type="project" value="Ensembl"/>
</dbReference>
<dbReference type="GO" id="GO:0035112">
    <property type="term" value="P:genitalia morphogenesis"/>
    <property type="evidence" value="ECO:0007669"/>
    <property type="project" value="Ensembl"/>
</dbReference>
<evidence type="ECO:0000313" key="3">
    <source>
        <dbReference type="Proteomes" id="UP000002277"/>
    </source>
</evidence>
<proteinExistence type="predicted"/>
<feature type="region of interest" description="Disordered" evidence="1">
    <location>
        <begin position="212"/>
        <end position="237"/>
    </location>
</feature>
<dbReference type="GO" id="GO:0030432">
    <property type="term" value="P:peristalsis"/>
    <property type="evidence" value="ECO:0007669"/>
    <property type="project" value="Ensembl"/>
</dbReference>
<reference evidence="2" key="2">
    <citation type="submission" date="2025-08" db="UniProtKB">
        <authorList>
            <consortium name="Ensembl"/>
        </authorList>
    </citation>
    <scope>IDENTIFICATION</scope>
</reference>
<gene>
    <name evidence="2 4" type="primary">DCANP1</name>
</gene>
<evidence type="ECO:0000313" key="2">
    <source>
        <dbReference type="Ensembl" id="ENSPTRP00000075416.1"/>
    </source>
</evidence>
<dbReference type="FunCoup" id="A0A2I3SEG5">
    <property type="interactions" value="2"/>
</dbReference>
<dbReference type="GO" id="GO:1901078">
    <property type="term" value="P:negative regulation of relaxation of muscle"/>
    <property type="evidence" value="ECO:0007669"/>
    <property type="project" value="Ensembl"/>
</dbReference>
<dbReference type="GO" id="GO:0048634">
    <property type="term" value="P:regulation of muscle organ development"/>
    <property type="evidence" value="ECO:0007669"/>
    <property type="project" value="Ensembl"/>
</dbReference>
<dbReference type="AlphaFoldDB" id="A0A2I3SEG5"/>
<evidence type="ECO:0000313" key="4">
    <source>
        <dbReference type="VGNC" id="VGNC:57555"/>
    </source>
</evidence>
<dbReference type="GO" id="GO:0021559">
    <property type="term" value="P:trigeminal nerve development"/>
    <property type="evidence" value="ECO:0007669"/>
    <property type="project" value="Ensembl"/>
</dbReference>